<evidence type="ECO:0000313" key="3">
    <source>
        <dbReference type="Proteomes" id="UP001597111"/>
    </source>
</evidence>
<dbReference type="InterPro" id="IPR018389">
    <property type="entry name" value="DctP_fam"/>
</dbReference>
<dbReference type="Pfam" id="PF03480">
    <property type="entry name" value="DctP"/>
    <property type="match status" value="1"/>
</dbReference>
<comment type="caution">
    <text evidence="2">The sequence shown here is derived from an EMBL/GenBank/DDBJ whole genome shotgun (WGS) entry which is preliminary data.</text>
</comment>
<gene>
    <name evidence="2" type="primary">dctP</name>
    <name evidence="2" type="ORF">ACFR9S_11725</name>
</gene>
<dbReference type="NCBIfam" id="NF037995">
    <property type="entry name" value="TRAP_S1"/>
    <property type="match status" value="1"/>
</dbReference>
<dbReference type="InterPro" id="IPR038404">
    <property type="entry name" value="TRAP_DctP_sf"/>
</dbReference>
<accession>A0ABD6B7Z0</accession>
<evidence type="ECO:0000313" key="2">
    <source>
        <dbReference type="EMBL" id="MFD1526954.1"/>
    </source>
</evidence>
<keyword evidence="3" id="KW-1185">Reference proteome</keyword>
<sequence>MVDGDNQPTTTRRTYLKAGAAVGSFAGLSGCVSSLTGGTTTLRVNSPAAEGSVHGDAGAWIKEYVEAETDGDIEIEVYRNSELGGQIESIENVSSGSLEMYVIPYALTGTQYQPAQVFDAPYLYDPENPYEDIYEKTDPQDSEIAQNVIENLASETNIRSLGAVVQGTRRCTLNVEGEPPTNPEELGEYRMRAVPIGMYEQALVGLGAETTNIDFSEVPQALASGSIQGQENPYNIIRSSGIWENQSHIIETDHMHVPLAIIINEGIFQDDLTDNQQQIMYDAVRENQSRATETLQSNLEDHRSFMRENGLTIVPPEDLDMDAFRSATRQRIRDQFPDLIDTIEQLHGNGYPAE</sequence>
<dbReference type="AlphaFoldDB" id="A0ABD6B7Z0"/>
<reference evidence="2 3" key="1">
    <citation type="journal article" date="2019" name="Int. J. Syst. Evol. Microbiol.">
        <title>The Global Catalogue of Microorganisms (GCM) 10K type strain sequencing project: providing services to taxonomists for standard genome sequencing and annotation.</title>
        <authorList>
            <consortium name="The Broad Institute Genomics Platform"/>
            <consortium name="The Broad Institute Genome Sequencing Center for Infectious Disease"/>
            <person name="Wu L."/>
            <person name="Ma J."/>
        </authorList>
    </citation>
    <scope>NUCLEOTIDE SEQUENCE [LARGE SCALE GENOMIC DNA]</scope>
    <source>
        <strain evidence="2 3">CGMCC 1.12285</strain>
    </source>
</reference>
<evidence type="ECO:0000256" key="1">
    <source>
        <dbReference type="ARBA" id="ARBA00022729"/>
    </source>
</evidence>
<keyword evidence="1" id="KW-0732">Signal</keyword>
<dbReference type="Proteomes" id="UP001597111">
    <property type="component" value="Unassembled WGS sequence"/>
</dbReference>
<dbReference type="Gene3D" id="3.40.190.170">
    <property type="entry name" value="Bacterial extracellular solute-binding protein, family 7"/>
    <property type="match status" value="1"/>
</dbReference>
<proteinExistence type="predicted"/>
<dbReference type="RefSeq" id="WP_379731055.1">
    <property type="nucleotide sequence ID" value="NZ_JBHSWZ010000047.1"/>
</dbReference>
<name>A0ABD6B7Z0_9EURY</name>
<dbReference type="PANTHER" id="PTHR33376:SF4">
    <property type="entry name" value="SIALIC ACID-BINDING PERIPLASMIC PROTEIN SIAP"/>
    <property type="match status" value="1"/>
</dbReference>
<protein>
    <submittedName>
        <fullName evidence="2">TRAP transporter substrate-binding protein DctP</fullName>
    </submittedName>
</protein>
<dbReference type="CDD" id="cd13603">
    <property type="entry name" value="PBP2_TRAP_Siap_TeaA_like"/>
    <property type="match status" value="1"/>
</dbReference>
<dbReference type="PANTHER" id="PTHR33376">
    <property type="match status" value="1"/>
</dbReference>
<organism evidence="2 3">
    <name type="scientific">Halolamina salina</name>
    <dbReference type="NCBI Taxonomy" id="1220023"/>
    <lineage>
        <taxon>Archaea</taxon>
        <taxon>Methanobacteriati</taxon>
        <taxon>Methanobacteriota</taxon>
        <taxon>Stenosarchaea group</taxon>
        <taxon>Halobacteria</taxon>
        <taxon>Halobacteriales</taxon>
        <taxon>Haloferacaceae</taxon>
    </lineage>
</organism>
<dbReference type="EMBL" id="JBHUDH010000135">
    <property type="protein sequence ID" value="MFD1526954.1"/>
    <property type="molecule type" value="Genomic_DNA"/>
</dbReference>